<evidence type="ECO:0000313" key="2">
    <source>
        <dbReference type="Proteomes" id="UP000006873"/>
    </source>
</evidence>
<sequence>MFLTPKLVPAFKLHGFCNLLNSVIECRCTHIGGFFIDQYIVYAVEGFNDQVMPLNRLFRTLFSCSFNFIFLSP</sequence>
<keyword evidence="2" id="KW-1185">Reference proteome</keyword>
<name>E3GJS8_9FIRM</name>
<dbReference type="Proteomes" id="UP000006873">
    <property type="component" value="Chromosome"/>
</dbReference>
<protein>
    <submittedName>
        <fullName evidence="1">Uncharacterized protein</fullName>
    </submittedName>
</protein>
<dbReference type="KEGG" id="elm:ELI_1051"/>
<dbReference type="AlphaFoldDB" id="E3GJS8"/>
<dbReference type="HOGENOM" id="CLU_2699183_0_0_9"/>
<reference evidence="1 2" key="2">
    <citation type="journal article" date="2011" name="J. Bacteriol.">
        <title>Complete genome sequence of a carbon monoxide-utilizing acetogen, Eubacterium limosum KIST612.</title>
        <authorList>
            <person name="Roh H."/>
            <person name="Ko H.J."/>
            <person name="Kim D."/>
            <person name="Choi D.G."/>
            <person name="Park S."/>
            <person name="Kim S."/>
            <person name="Chang I.S."/>
            <person name="Choi I.G."/>
        </authorList>
    </citation>
    <scope>NUCLEOTIDE SEQUENCE [LARGE SCALE GENOMIC DNA]</scope>
    <source>
        <strain evidence="1 2">KIST612</strain>
    </source>
</reference>
<dbReference type="EMBL" id="CP002273">
    <property type="protein sequence ID" value="ADO36039.1"/>
    <property type="molecule type" value="Genomic_DNA"/>
</dbReference>
<organism evidence="1 2">
    <name type="scientific">Eubacterium callanderi</name>
    <dbReference type="NCBI Taxonomy" id="53442"/>
    <lineage>
        <taxon>Bacteria</taxon>
        <taxon>Bacillati</taxon>
        <taxon>Bacillota</taxon>
        <taxon>Clostridia</taxon>
        <taxon>Eubacteriales</taxon>
        <taxon>Eubacteriaceae</taxon>
        <taxon>Eubacterium</taxon>
    </lineage>
</organism>
<evidence type="ECO:0000313" key="1">
    <source>
        <dbReference type="EMBL" id="ADO36039.1"/>
    </source>
</evidence>
<gene>
    <name evidence="1" type="ordered locus">ELI_1051</name>
</gene>
<reference key="1">
    <citation type="submission" date="2010-09" db="EMBL/GenBank/DDBJ databases">
        <authorList>
            <person name="Roh H."/>
            <person name="Ko H.-J."/>
            <person name="Kim D."/>
            <person name="Choi D.G."/>
            <person name="Park S."/>
            <person name="Kim S."/>
            <person name="Kim K.H."/>
            <person name="Chang I.S."/>
            <person name="Choi I.-G."/>
        </authorList>
    </citation>
    <scope>NUCLEOTIDE SEQUENCE</scope>
    <source>
        <strain>KIST612</strain>
    </source>
</reference>
<proteinExistence type="predicted"/>
<accession>E3GJS8</accession>